<feature type="repeat" description="TPR" evidence="3">
    <location>
        <begin position="113"/>
        <end position="146"/>
    </location>
</feature>
<name>S0FGV5_RUMCE</name>
<dbReference type="Pfam" id="PF13432">
    <property type="entry name" value="TPR_16"/>
    <property type="match status" value="1"/>
</dbReference>
<dbReference type="PROSITE" id="PS50293">
    <property type="entry name" value="TPR_REGION"/>
    <property type="match status" value="1"/>
</dbReference>
<dbReference type="PATRIC" id="fig|1195236.3.peg.5587"/>
<feature type="repeat" description="TPR" evidence="3">
    <location>
        <begin position="147"/>
        <end position="180"/>
    </location>
</feature>
<organism evidence="4 5">
    <name type="scientific">Ruminiclostridium cellobioparum subsp. termitidis CT1112</name>
    <dbReference type="NCBI Taxonomy" id="1195236"/>
    <lineage>
        <taxon>Bacteria</taxon>
        <taxon>Bacillati</taxon>
        <taxon>Bacillota</taxon>
        <taxon>Clostridia</taxon>
        <taxon>Eubacteriales</taxon>
        <taxon>Oscillospiraceae</taxon>
        <taxon>Ruminiclostridium</taxon>
    </lineage>
</organism>
<keyword evidence="2 3" id="KW-0802">TPR repeat</keyword>
<sequence length="233" mass="26608">MLFGKLKCTYYILKANRAYTADNAEGTIKWMQMAYNTGAAKSNTVTTYGYLLLKNGRLEEAMKVFKDQLNSPKITNNELYNIKSNYALGLWKQGKLDEAIETFENIIPNYKTTNVYGSLGYLYNLKGDLEKALAFNLEALNYNSTGTVILDNLGQTYYLMGEQEKALEIFNKLMALNPKFPEAFYDYSLVLEKLGDREKSIEMLRNAQNYKINYLSAVTKEDIDSKLAELEAQ</sequence>
<protein>
    <submittedName>
        <fullName evidence="4">TPR repeat-containing protein</fullName>
    </submittedName>
</protein>
<evidence type="ECO:0000256" key="3">
    <source>
        <dbReference type="PROSITE-ProRule" id="PRU00339"/>
    </source>
</evidence>
<evidence type="ECO:0000313" key="4">
    <source>
        <dbReference type="EMBL" id="EMS69006.1"/>
    </source>
</evidence>
<dbReference type="SUPFAM" id="SSF48452">
    <property type="entry name" value="TPR-like"/>
    <property type="match status" value="2"/>
</dbReference>
<evidence type="ECO:0000256" key="2">
    <source>
        <dbReference type="ARBA" id="ARBA00022803"/>
    </source>
</evidence>
<dbReference type="Pfam" id="PF13181">
    <property type="entry name" value="TPR_8"/>
    <property type="match status" value="1"/>
</dbReference>
<dbReference type="PROSITE" id="PS50005">
    <property type="entry name" value="TPR"/>
    <property type="match status" value="2"/>
</dbReference>
<dbReference type="AlphaFoldDB" id="S0FGV5"/>
<dbReference type="eggNOG" id="COG0457">
    <property type="taxonomic scope" value="Bacteria"/>
</dbReference>
<dbReference type="Proteomes" id="UP000014155">
    <property type="component" value="Unassembled WGS sequence"/>
</dbReference>
<dbReference type="PANTHER" id="PTHR44523:SF1">
    <property type="entry name" value="TETRATRICOPEPTIDE REPEAT PROTEIN 13"/>
    <property type="match status" value="1"/>
</dbReference>
<evidence type="ECO:0000313" key="5">
    <source>
        <dbReference type="Proteomes" id="UP000014155"/>
    </source>
</evidence>
<dbReference type="Gene3D" id="1.25.40.10">
    <property type="entry name" value="Tetratricopeptide repeat domain"/>
    <property type="match status" value="1"/>
</dbReference>
<proteinExistence type="predicted"/>
<reference evidence="4 5" key="1">
    <citation type="journal article" date="2013" name="Genome Announc.">
        <title>Draft Genome Sequence of the Cellulolytic, Mesophilic, Anaerobic Bacterium Clostridium termitidis Strain CT1112 (DSM 5398).</title>
        <authorList>
            <person name="Lal S."/>
            <person name="Ramachandran U."/>
            <person name="Zhang X."/>
            <person name="Munir R."/>
            <person name="Sparling R."/>
            <person name="Levin D.B."/>
        </authorList>
    </citation>
    <scope>NUCLEOTIDE SEQUENCE [LARGE SCALE GENOMIC DNA]</scope>
    <source>
        <strain evidence="4 5">CT1112</strain>
    </source>
</reference>
<keyword evidence="1" id="KW-0677">Repeat</keyword>
<dbReference type="InterPro" id="IPR013105">
    <property type="entry name" value="TPR_2"/>
</dbReference>
<gene>
    <name evidence="4" type="ORF">CTER_5446</name>
</gene>
<dbReference type="InterPro" id="IPR019734">
    <property type="entry name" value="TPR_rpt"/>
</dbReference>
<dbReference type="PANTHER" id="PTHR44523">
    <property type="entry name" value="TETRATRICOPEPTIDE REPEAT PROTEIN 13"/>
    <property type="match status" value="1"/>
</dbReference>
<dbReference type="RefSeq" id="WP_004631126.1">
    <property type="nucleotide sequence ID" value="NZ_AORV01000078.1"/>
</dbReference>
<evidence type="ECO:0000256" key="1">
    <source>
        <dbReference type="ARBA" id="ARBA00022737"/>
    </source>
</evidence>
<comment type="caution">
    <text evidence="4">The sequence shown here is derived from an EMBL/GenBank/DDBJ whole genome shotgun (WGS) entry which is preliminary data.</text>
</comment>
<keyword evidence="5" id="KW-1185">Reference proteome</keyword>
<dbReference type="SMART" id="SM00028">
    <property type="entry name" value="TPR"/>
    <property type="match status" value="3"/>
</dbReference>
<dbReference type="InterPro" id="IPR011990">
    <property type="entry name" value="TPR-like_helical_dom_sf"/>
</dbReference>
<accession>S0FGV5</accession>
<dbReference type="STRING" id="1195236.CTER_5446"/>
<dbReference type="EMBL" id="AORV01000078">
    <property type="protein sequence ID" value="EMS69006.1"/>
    <property type="molecule type" value="Genomic_DNA"/>
</dbReference>
<dbReference type="Pfam" id="PF07719">
    <property type="entry name" value="TPR_2"/>
    <property type="match status" value="1"/>
</dbReference>